<dbReference type="RefSeq" id="WP_155614595.1">
    <property type="nucleotide sequence ID" value="NZ_JBDLZV010000001.1"/>
</dbReference>
<evidence type="ECO:0000313" key="9">
    <source>
        <dbReference type="EMBL" id="MUG71034.1"/>
    </source>
</evidence>
<dbReference type="Proteomes" id="UP000450917">
    <property type="component" value="Unassembled WGS sequence"/>
</dbReference>
<dbReference type="CDD" id="cd03257">
    <property type="entry name" value="ABC_NikE_OppD_transporters"/>
    <property type="match status" value="1"/>
</dbReference>
<evidence type="ECO:0000256" key="6">
    <source>
        <dbReference type="ARBA" id="ARBA00022840"/>
    </source>
</evidence>
<comment type="subcellular location">
    <subcellularLocation>
        <location evidence="1">Cell membrane</location>
        <topology evidence="1">Peripheral membrane protein</topology>
    </subcellularLocation>
</comment>
<dbReference type="GO" id="GO:0005886">
    <property type="term" value="C:plasma membrane"/>
    <property type="evidence" value="ECO:0007669"/>
    <property type="project" value="UniProtKB-SubCell"/>
</dbReference>
<evidence type="ECO:0000313" key="10">
    <source>
        <dbReference type="Proteomes" id="UP000450917"/>
    </source>
</evidence>
<dbReference type="InterPro" id="IPR017871">
    <property type="entry name" value="ABC_transporter-like_CS"/>
</dbReference>
<dbReference type="AlphaFoldDB" id="A0A7X3CTH5"/>
<keyword evidence="4" id="KW-1003">Cell membrane</keyword>
<dbReference type="Pfam" id="PF00005">
    <property type="entry name" value="ABC_tran"/>
    <property type="match status" value="1"/>
</dbReference>
<feature type="domain" description="ABC transporter" evidence="8">
    <location>
        <begin position="6"/>
        <end position="257"/>
    </location>
</feature>
<dbReference type="NCBIfam" id="TIGR01727">
    <property type="entry name" value="oligo_HPY"/>
    <property type="match status" value="1"/>
</dbReference>
<evidence type="ECO:0000256" key="3">
    <source>
        <dbReference type="ARBA" id="ARBA00022448"/>
    </source>
</evidence>
<dbReference type="GO" id="GO:0016887">
    <property type="term" value="F:ATP hydrolysis activity"/>
    <property type="evidence" value="ECO:0007669"/>
    <property type="project" value="InterPro"/>
</dbReference>
<dbReference type="PROSITE" id="PS50893">
    <property type="entry name" value="ABC_TRANSPORTER_2"/>
    <property type="match status" value="1"/>
</dbReference>
<dbReference type="GO" id="GO:0015833">
    <property type="term" value="P:peptide transport"/>
    <property type="evidence" value="ECO:0007669"/>
    <property type="project" value="InterPro"/>
</dbReference>
<keyword evidence="7" id="KW-0472">Membrane</keyword>
<keyword evidence="3" id="KW-0813">Transport</keyword>
<dbReference type="SMART" id="SM00382">
    <property type="entry name" value="AAA"/>
    <property type="match status" value="1"/>
</dbReference>
<dbReference type="PANTHER" id="PTHR43297:SF2">
    <property type="entry name" value="DIPEPTIDE TRANSPORT ATP-BINDING PROTEIN DPPD"/>
    <property type="match status" value="1"/>
</dbReference>
<evidence type="ECO:0000256" key="7">
    <source>
        <dbReference type="ARBA" id="ARBA00023136"/>
    </source>
</evidence>
<dbReference type="InterPro" id="IPR050388">
    <property type="entry name" value="ABC_Ni/Peptide_Import"/>
</dbReference>
<sequence>MAKKLLEVDNLQIRFRSRDAQVTAVSGVSFSVKEGETVGLVGESGCGKSVTSMSIMRLLPGRPACRIEGNIRFEDSEILELTDRQMRDLRGNEISIIFQEPMTSLNPIFTIGKQIDEVILLHRDVSKREARALTVEILGKVGIPRPEAIAKSYPYQLSGGMRQRVMIAMALACQPKLLIADEPTTALDVTIQAQILDLMRQMREQTGTSILLITHDLGVVAEMCDRVLVMYAGQVVEEADVGSLFQEPKHPYTIGLLESIPQLDRKLERLNSIPGQVPALANMPQGCRFAPRCKHAMEQCFTHNPELIQMKDGHSCRCWLYDGGGACNESNCVVGSQEPEKVL</sequence>
<accession>A0A7X3CTH5</accession>
<comment type="caution">
    <text evidence="9">The sequence shown here is derived from an EMBL/GenBank/DDBJ whole genome shotgun (WGS) entry which is preliminary data.</text>
</comment>
<evidence type="ECO:0000256" key="5">
    <source>
        <dbReference type="ARBA" id="ARBA00022741"/>
    </source>
</evidence>
<reference evidence="9 10" key="1">
    <citation type="submission" date="2019-11" db="EMBL/GenBank/DDBJ databases">
        <title>Draft genome sequences of five Paenibacillus species of dairy origin.</title>
        <authorList>
            <person name="Olajide A.M."/>
            <person name="Chen S."/>
            <person name="Lapointe G."/>
        </authorList>
    </citation>
    <scope>NUCLEOTIDE SEQUENCE [LARGE SCALE GENOMIC DNA]</scope>
    <source>
        <strain evidence="9 10">2CS3</strain>
    </source>
</reference>
<evidence type="ECO:0000256" key="2">
    <source>
        <dbReference type="ARBA" id="ARBA00005417"/>
    </source>
</evidence>
<dbReference type="PANTHER" id="PTHR43297">
    <property type="entry name" value="OLIGOPEPTIDE TRANSPORT ATP-BINDING PROTEIN APPD"/>
    <property type="match status" value="1"/>
</dbReference>
<comment type="similarity">
    <text evidence="2">Belongs to the ABC transporter superfamily.</text>
</comment>
<dbReference type="Gene3D" id="3.40.50.300">
    <property type="entry name" value="P-loop containing nucleotide triphosphate hydrolases"/>
    <property type="match status" value="1"/>
</dbReference>
<dbReference type="InterPro" id="IPR003439">
    <property type="entry name" value="ABC_transporter-like_ATP-bd"/>
</dbReference>
<proteinExistence type="inferred from homology"/>
<name>A0A7X3CTH5_9BACL</name>
<dbReference type="InterPro" id="IPR027417">
    <property type="entry name" value="P-loop_NTPase"/>
</dbReference>
<keyword evidence="5" id="KW-0547">Nucleotide-binding</keyword>
<keyword evidence="10" id="KW-1185">Reference proteome</keyword>
<dbReference type="EMBL" id="WNZX01000007">
    <property type="protein sequence ID" value="MUG71034.1"/>
    <property type="molecule type" value="Genomic_DNA"/>
</dbReference>
<dbReference type="Pfam" id="PF08352">
    <property type="entry name" value="oligo_HPY"/>
    <property type="match status" value="1"/>
</dbReference>
<evidence type="ECO:0000259" key="8">
    <source>
        <dbReference type="PROSITE" id="PS50893"/>
    </source>
</evidence>
<dbReference type="InterPro" id="IPR003593">
    <property type="entry name" value="AAA+_ATPase"/>
</dbReference>
<evidence type="ECO:0000256" key="1">
    <source>
        <dbReference type="ARBA" id="ARBA00004202"/>
    </source>
</evidence>
<dbReference type="InterPro" id="IPR013563">
    <property type="entry name" value="Oligopep_ABC_C"/>
</dbReference>
<organism evidence="9 10">
    <name type="scientific">Paenibacillus validus</name>
    <dbReference type="NCBI Taxonomy" id="44253"/>
    <lineage>
        <taxon>Bacteria</taxon>
        <taxon>Bacillati</taxon>
        <taxon>Bacillota</taxon>
        <taxon>Bacilli</taxon>
        <taxon>Bacillales</taxon>
        <taxon>Paenibacillaceae</taxon>
        <taxon>Paenibacillus</taxon>
    </lineage>
</organism>
<dbReference type="FunFam" id="3.40.50.300:FF:000016">
    <property type="entry name" value="Oligopeptide ABC transporter ATP-binding component"/>
    <property type="match status" value="1"/>
</dbReference>
<protein>
    <submittedName>
        <fullName evidence="9">ATP-binding cassette domain-containing protein</fullName>
    </submittedName>
</protein>
<dbReference type="PROSITE" id="PS00211">
    <property type="entry name" value="ABC_TRANSPORTER_1"/>
    <property type="match status" value="1"/>
</dbReference>
<keyword evidence="6 9" id="KW-0067">ATP-binding</keyword>
<dbReference type="SUPFAM" id="SSF52540">
    <property type="entry name" value="P-loop containing nucleoside triphosphate hydrolases"/>
    <property type="match status" value="1"/>
</dbReference>
<gene>
    <name evidence="9" type="ORF">GNP93_10110</name>
</gene>
<dbReference type="GO" id="GO:0005524">
    <property type="term" value="F:ATP binding"/>
    <property type="evidence" value="ECO:0007669"/>
    <property type="project" value="UniProtKB-KW"/>
</dbReference>
<evidence type="ECO:0000256" key="4">
    <source>
        <dbReference type="ARBA" id="ARBA00022475"/>
    </source>
</evidence>